<keyword evidence="7" id="KW-0472">Membrane</keyword>
<keyword evidence="10" id="KW-1185">Reference proteome</keyword>
<reference evidence="9 10" key="1">
    <citation type="submission" date="2016-10" db="EMBL/GenBank/DDBJ databases">
        <authorList>
            <person name="Varghese N."/>
            <person name="Submissions S."/>
        </authorList>
    </citation>
    <scope>NUCLEOTIDE SEQUENCE [LARGE SCALE GENOMIC DNA]</scope>
    <source>
        <strain evidence="9 10">DSM 21822</strain>
    </source>
</reference>
<evidence type="ECO:0000256" key="6">
    <source>
        <dbReference type="ARBA" id="ARBA00025321"/>
    </source>
</evidence>
<comment type="similarity">
    <text evidence="2">Belongs to the BA14k family.</text>
</comment>
<dbReference type="RefSeq" id="WP_149760463.1">
    <property type="nucleotide sequence ID" value="NZ_BSPE01000031.1"/>
</dbReference>
<protein>
    <recommendedName>
        <fullName evidence="3">Lectin-like protein BA14k</fullName>
    </recommendedName>
</protein>
<gene>
    <name evidence="9" type="ORF">SAMN04488498_10696</name>
</gene>
<dbReference type="OrthoDB" id="7889197at2"/>
<comment type="subcellular location">
    <subcellularLocation>
        <location evidence="1">Membrane</location>
        <topology evidence="1">Single-pass membrane protein</topology>
    </subcellularLocation>
</comment>
<sequence>MNRFLKTAVLAAALGATTLAAMPTAQAGDNWRRHRSNGDAVAAGVIGLAAGALIGGALAQPRYREPVYYDDYYEPAPVRRYNYVRTYEEPRYVRRYAEPWSREWYRYCSSRYRSFDPDTGTFVGYDGRERFCR</sequence>
<evidence type="ECO:0000256" key="1">
    <source>
        <dbReference type="ARBA" id="ARBA00004167"/>
    </source>
</evidence>
<dbReference type="AlphaFoldDB" id="A0A1I3ZCM4"/>
<evidence type="ECO:0000256" key="3">
    <source>
        <dbReference type="ARBA" id="ARBA00020552"/>
    </source>
</evidence>
<evidence type="ECO:0000256" key="7">
    <source>
        <dbReference type="SAM" id="Phobius"/>
    </source>
</evidence>
<dbReference type="Pfam" id="PF07886">
    <property type="entry name" value="BA14K"/>
    <property type="match status" value="1"/>
</dbReference>
<evidence type="ECO:0000256" key="2">
    <source>
        <dbReference type="ARBA" id="ARBA00010270"/>
    </source>
</evidence>
<keyword evidence="7" id="KW-0812">Transmembrane</keyword>
<keyword evidence="5" id="KW-0430">Lectin</keyword>
<dbReference type="Proteomes" id="UP000323300">
    <property type="component" value="Unassembled WGS sequence"/>
</dbReference>
<accession>A0A1I3ZCM4</accession>
<name>A0A1I3ZCM4_9HYPH</name>
<feature type="chain" id="PRO_5009302462" description="Lectin-like protein BA14k" evidence="8">
    <location>
        <begin position="28"/>
        <end position="133"/>
    </location>
</feature>
<evidence type="ECO:0000256" key="4">
    <source>
        <dbReference type="ARBA" id="ARBA00022475"/>
    </source>
</evidence>
<evidence type="ECO:0000256" key="5">
    <source>
        <dbReference type="ARBA" id="ARBA00022734"/>
    </source>
</evidence>
<dbReference type="EMBL" id="FOSL01000006">
    <property type="protein sequence ID" value="SFK41807.1"/>
    <property type="molecule type" value="Genomic_DNA"/>
</dbReference>
<evidence type="ECO:0000313" key="9">
    <source>
        <dbReference type="EMBL" id="SFK41807.1"/>
    </source>
</evidence>
<keyword evidence="8" id="KW-0732">Signal</keyword>
<dbReference type="GO" id="GO:0030246">
    <property type="term" value="F:carbohydrate binding"/>
    <property type="evidence" value="ECO:0007669"/>
    <property type="project" value="UniProtKB-KW"/>
</dbReference>
<evidence type="ECO:0000313" key="10">
    <source>
        <dbReference type="Proteomes" id="UP000323300"/>
    </source>
</evidence>
<keyword evidence="4" id="KW-1003">Cell membrane</keyword>
<evidence type="ECO:0000256" key="8">
    <source>
        <dbReference type="SAM" id="SignalP"/>
    </source>
</evidence>
<dbReference type="InterPro" id="IPR012413">
    <property type="entry name" value="BA14K"/>
</dbReference>
<feature type="signal peptide" evidence="8">
    <location>
        <begin position="1"/>
        <end position="27"/>
    </location>
</feature>
<keyword evidence="7" id="KW-1133">Transmembrane helix</keyword>
<organism evidence="9 10">
    <name type="scientific">Neomesorhizobium albiziae</name>
    <dbReference type="NCBI Taxonomy" id="335020"/>
    <lineage>
        <taxon>Bacteria</taxon>
        <taxon>Pseudomonadati</taxon>
        <taxon>Pseudomonadota</taxon>
        <taxon>Alphaproteobacteria</taxon>
        <taxon>Hyphomicrobiales</taxon>
        <taxon>Phyllobacteriaceae</taxon>
        <taxon>Neomesorhizobium</taxon>
    </lineage>
</organism>
<proteinExistence type="inferred from homology"/>
<dbReference type="GO" id="GO:0016020">
    <property type="term" value="C:membrane"/>
    <property type="evidence" value="ECO:0007669"/>
    <property type="project" value="UniProtKB-SubCell"/>
</dbReference>
<comment type="function">
    <text evidence="6">Has immunoglobulin-binding and hemagglutination properties, and can bind to mannose. Essential for virulence. May be involved in LPS biosynthesis or polysaccharide transport.</text>
</comment>
<feature type="transmembrane region" description="Helical" evidence="7">
    <location>
        <begin position="37"/>
        <end position="59"/>
    </location>
</feature>